<gene>
    <name evidence="2" type="ORF">GCM10017600_56980</name>
</gene>
<feature type="compositionally biased region" description="Basic and acidic residues" evidence="1">
    <location>
        <begin position="16"/>
        <end position="30"/>
    </location>
</feature>
<feature type="region of interest" description="Disordered" evidence="1">
    <location>
        <begin position="1"/>
        <end position="36"/>
    </location>
</feature>
<comment type="caution">
    <text evidence="2">The sequence shown here is derived from an EMBL/GenBank/DDBJ whole genome shotgun (WGS) entry which is preliminary data.</text>
</comment>
<reference evidence="2" key="2">
    <citation type="submission" date="2023-01" db="EMBL/GenBank/DDBJ databases">
        <authorList>
            <person name="Sun Q."/>
            <person name="Evtushenko L."/>
        </authorList>
    </citation>
    <scope>NUCLEOTIDE SEQUENCE</scope>
    <source>
        <strain evidence="2">VKM Ac-2007</strain>
    </source>
</reference>
<name>A0A9W6I7D4_9ACTN</name>
<reference evidence="2" key="1">
    <citation type="journal article" date="2014" name="Int. J. Syst. Evol. Microbiol.">
        <title>Complete genome sequence of Corynebacterium casei LMG S-19264T (=DSM 44701T), isolated from a smear-ripened cheese.</title>
        <authorList>
            <consortium name="US DOE Joint Genome Institute (JGI-PGF)"/>
            <person name="Walter F."/>
            <person name="Albersmeier A."/>
            <person name="Kalinowski J."/>
            <person name="Ruckert C."/>
        </authorList>
    </citation>
    <scope>NUCLEOTIDE SEQUENCE</scope>
    <source>
        <strain evidence="2">VKM Ac-2007</strain>
    </source>
</reference>
<dbReference type="Proteomes" id="UP001143474">
    <property type="component" value="Unassembled WGS sequence"/>
</dbReference>
<proteinExistence type="predicted"/>
<protein>
    <submittedName>
        <fullName evidence="2">Uncharacterized protein</fullName>
    </submittedName>
</protein>
<organism evidence="2 3">
    <name type="scientific">Streptosporangium carneum</name>
    <dbReference type="NCBI Taxonomy" id="47481"/>
    <lineage>
        <taxon>Bacteria</taxon>
        <taxon>Bacillati</taxon>
        <taxon>Actinomycetota</taxon>
        <taxon>Actinomycetes</taxon>
        <taxon>Streptosporangiales</taxon>
        <taxon>Streptosporangiaceae</taxon>
        <taxon>Streptosporangium</taxon>
    </lineage>
</organism>
<evidence type="ECO:0000313" key="3">
    <source>
        <dbReference type="Proteomes" id="UP001143474"/>
    </source>
</evidence>
<dbReference type="AlphaFoldDB" id="A0A9W6I7D4"/>
<dbReference type="EMBL" id="BSEV01000015">
    <property type="protein sequence ID" value="GLK12289.1"/>
    <property type="molecule type" value="Genomic_DNA"/>
</dbReference>
<evidence type="ECO:0000313" key="2">
    <source>
        <dbReference type="EMBL" id="GLK12289.1"/>
    </source>
</evidence>
<keyword evidence="3" id="KW-1185">Reference proteome</keyword>
<sequence length="72" mass="7696">MRGPRLTRARPGGVGRRADSRPVRDSRDEFPPLPVNVTRANVGPAAYADRADDVFQTLAAGGCPSNVETVSF</sequence>
<evidence type="ECO:0000256" key="1">
    <source>
        <dbReference type="SAM" id="MobiDB-lite"/>
    </source>
</evidence>
<accession>A0A9W6I7D4</accession>